<comment type="similarity">
    <text evidence="1">Belongs to the prokaryotic/mitochondrial release factor family.</text>
</comment>
<dbReference type="RefSeq" id="WP_146842214.1">
    <property type="nucleotide sequence ID" value="NZ_BJWG01000004.1"/>
</dbReference>
<protein>
    <recommendedName>
        <fullName evidence="3">Prokaryotic-type class I peptide chain release factors domain-containing protein</fullName>
    </recommendedName>
</protein>
<keyword evidence="5" id="KW-1185">Reference proteome</keyword>
<feature type="compositionally biased region" description="Basic residues" evidence="2">
    <location>
        <begin position="110"/>
        <end position="122"/>
    </location>
</feature>
<evidence type="ECO:0000313" key="4">
    <source>
        <dbReference type="EMBL" id="GEL94520.1"/>
    </source>
</evidence>
<dbReference type="EMBL" id="BJWG01000004">
    <property type="protein sequence ID" value="GEL94520.1"/>
    <property type="molecule type" value="Genomic_DNA"/>
</dbReference>
<evidence type="ECO:0000259" key="3">
    <source>
        <dbReference type="Pfam" id="PF00472"/>
    </source>
</evidence>
<dbReference type="GO" id="GO:0072344">
    <property type="term" value="P:rescue of stalled ribosome"/>
    <property type="evidence" value="ECO:0007669"/>
    <property type="project" value="TreeGrafter"/>
</dbReference>
<dbReference type="GO" id="GO:0003747">
    <property type="term" value="F:translation release factor activity"/>
    <property type="evidence" value="ECO:0007669"/>
    <property type="project" value="InterPro"/>
</dbReference>
<reference evidence="4 5" key="1">
    <citation type="submission" date="2019-07" db="EMBL/GenBank/DDBJ databases">
        <title>Whole genome shotgun sequence of Cellulomonas composti NBRC 100758.</title>
        <authorList>
            <person name="Hosoyama A."/>
            <person name="Uohara A."/>
            <person name="Ohji S."/>
            <person name="Ichikawa N."/>
        </authorList>
    </citation>
    <scope>NUCLEOTIDE SEQUENCE [LARGE SCALE GENOMIC DNA]</scope>
    <source>
        <strain evidence="4 5">NBRC 100758</strain>
    </source>
</reference>
<feature type="domain" description="Prokaryotic-type class I peptide chain release factors" evidence="3">
    <location>
        <begin position="13"/>
        <end position="133"/>
    </location>
</feature>
<dbReference type="GO" id="GO:0043022">
    <property type="term" value="F:ribosome binding"/>
    <property type="evidence" value="ECO:0007669"/>
    <property type="project" value="TreeGrafter"/>
</dbReference>
<dbReference type="GO" id="GO:0004045">
    <property type="term" value="F:peptidyl-tRNA hydrolase activity"/>
    <property type="evidence" value="ECO:0007669"/>
    <property type="project" value="TreeGrafter"/>
</dbReference>
<dbReference type="Gene3D" id="3.30.160.20">
    <property type="match status" value="1"/>
</dbReference>
<dbReference type="InterPro" id="IPR045853">
    <property type="entry name" value="Pep_chain_release_fac_I_sf"/>
</dbReference>
<sequence length="142" mass="15588">MSEPLALRGGAVLPDDALSWRFSRSGGPGGQSVNTTDSRAELSVDLTAVLWATPGQQDRVRERLAHRLHGDVLTVAASEHRSQLRNREAAVLRLVALLDDALAPPGPPRRATRASRASRVRRATAERHRRDVKALRRRPPLS</sequence>
<accession>A0A511J950</accession>
<dbReference type="OrthoDB" id="9815709at2"/>
<organism evidence="4 5">
    <name type="scientific">Cellulomonas composti</name>
    <dbReference type="NCBI Taxonomy" id="266130"/>
    <lineage>
        <taxon>Bacteria</taxon>
        <taxon>Bacillati</taxon>
        <taxon>Actinomycetota</taxon>
        <taxon>Actinomycetes</taxon>
        <taxon>Micrococcales</taxon>
        <taxon>Cellulomonadaceae</taxon>
        <taxon>Cellulomonas</taxon>
    </lineage>
</organism>
<evidence type="ECO:0000256" key="2">
    <source>
        <dbReference type="SAM" id="MobiDB-lite"/>
    </source>
</evidence>
<name>A0A511J950_9CELL</name>
<dbReference type="Pfam" id="PF00472">
    <property type="entry name" value="RF-1"/>
    <property type="match status" value="1"/>
</dbReference>
<dbReference type="Proteomes" id="UP000321720">
    <property type="component" value="Unassembled WGS sequence"/>
</dbReference>
<dbReference type="SUPFAM" id="SSF75620">
    <property type="entry name" value="Release factor"/>
    <property type="match status" value="1"/>
</dbReference>
<dbReference type="PANTHER" id="PTHR47814">
    <property type="entry name" value="PEPTIDYL-TRNA HYDROLASE ARFB"/>
    <property type="match status" value="1"/>
</dbReference>
<feature type="region of interest" description="Disordered" evidence="2">
    <location>
        <begin position="102"/>
        <end position="142"/>
    </location>
</feature>
<dbReference type="NCBIfam" id="NF006718">
    <property type="entry name" value="PRK09256.1"/>
    <property type="match status" value="1"/>
</dbReference>
<comment type="caution">
    <text evidence="4">The sequence shown here is derived from an EMBL/GenBank/DDBJ whole genome shotgun (WGS) entry which is preliminary data.</text>
</comment>
<evidence type="ECO:0000256" key="1">
    <source>
        <dbReference type="ARBA" id="ARBA00010835"/>
    </source>
</evidence>
<dbReference type="PANTHER" id="PTHR47814:SF1">
    <property type="entry name" value="PEPTIDYL-TRNA HYDROLASE ARFB"/>
    <property type="match status" value="1"/>
</dbReference>
<evidence type="ECO:0000313" key="5">
    <source>
        <dbReference type="Proteomes" id="UP000321720"/>
    </source>
</evidence>
<gene>
    <name evidence="4" type="ORF">CCO02nite_11780</name>
</gene>
<dbReference type="AlphaFoldDB" id="A0A511J950"/>
<dbReference type="InterPro" id="IPR000352">
    <property type="entry name" value="Pep_chain_release_fac_I"/>
</dbReference>
<feature type="compositionally biased region" description="Basic and acidic residues" evidence="2">
    <location>
        <begin position="123"/>
        <end position="134"/>
    </location>
</feature>
<proteinExistence type="inferred from homology"/>